<protein>
    <recommendedName>
        <fullName evidence="2">Right handed beta helix domain-containing protein</fullName>
    </recommendedName>
</protein>
<evidence type="ECO:0000313" key="1">
    <source>
        <dbReference type="EMBL" id="KKK68430.1"/>
    </source>
</evidence>
<organism evidence="1">
    <name type="scientific">marine sediment metagenome</name>
    <dbReference type="NCBI Taxonomy" id="412755"/>
    <lineage>
        <taxon>unclassified sequences</taxon>
        <taxon>metagenomes</taxon>
        <taxon>ecological metagenomes</taxon>
    </lineage>
</organism>
<dbReference type="InterPro" id="IPR011050">
    <property type="entry name" value="Pectin_lyase_fold/virulence"/>
</dbReference>
<dbReference type="EMBL" id="LAZR01059141">
    <property type="protein sequence ID" value="KKK68430.1"/>
    <property type="molecule type" value="Genomic_DNA"/>
</dbReference>
<accession>A0A0F8Y4A1</accession>
<dbReference type="AlphaFoldDB" id="A0A0F8Y4A1"/>
<name>A0A0F8Y4A1_9ZZZZ</name>
<evidence type="ECO:0008006" key="2">
    <source>
        <dbReference type="Google" id="ProtNLM"/>
    </source>
</evidence>
<gene>
    <name evidence="1" type="ORF">LCGC14_2944140</name>
</gene>
<reference evidence="1" key="1">
    <citation type="journal article" date="2015" name="Nature">
        <title>Complex archaea that bridge the gap between prokaryotes and eukaryotes.</title>
        <authorList>
            <person name="Spang A."/>
            <person name="Saw J.H."/>
            <person name="Jorgensen S.L."/>
            <person name="Zaremba-Niedzwiedzka K."/>
            <person name="Martijn J."/>
            <person name="Lind A.E."/>
            <person name="van Eijk R."/>
            <person name="Schleper C."/>
            <person name="Guy L."/>
            <person name="Ettema T.J."/>
        </authorList>
    </citation>
    <scope>NUCLEOTIDE SEQUENCE</scope>
</reference>
<proteinExistence type="predicted"/>
<sequence length="243" mass="26508">MAGTKTALFVRKTPGGVFSVEDQSMTTGDRWWVHSGTGTDGAGYGTHPDSPCATIDYAIGLATASQGDIIFVMPGHAESIIAAGIDVDKIGLSIIGLGIENNRPTITFTATTSDVDIDAAGVYIRGLRFVSDVNNLAWFIDANSAYLTMEDCEFITSSTKEAYNFINIADTVDNFTFRRCIFRQPTDPDGTDTGDDTGCFFFEDCENILIEQCEFYGEFETAIFHNKATLAANLWIRDCFGEQ</sequence>
<dbReference type="Gene3D" id="2.160.20.10">
    <property type="entry name" value="Single-stranded right-handed beta-helix, Pectin lyase-like"/>
    <property type="match status" value="1"/>
</dbReference>
<dbReference type="InterPro" id="IPR012334">
    <property type="entry name" value="Pectin_lyas_fold"/>
</dbReference>
<comment type="caution">
    <text evidence="1">The sequence shown here is derived from an EMBL/GenBank/DDBJ whole genome shotgun (WGS) entry which is preliminary data.</text>
</comment>
<feature type="non-terminal residue" evidence="1">
    <location>
        <position position="243"/>
    </location>
</feature>
<dbReference type="SUPFAM" id="SSF51126">
    <property type="entry name" value="Pectin lyase-like"/>
    <property type="match status" value="1"/>
</dbReference>